<evidence type="ECO:0000256" key="12">
    <source>
        <dbReference type="ARBA" id="ARBA00032922"/>
    </source>
</evidence>
<dbReference type="InterPro" id="IPR052117">
    <property type="entry name" value="Cas10/Csm1_subtype-III-A"/>
</dbReference>
<evidence type="ECO:0000256" key="10">
    <source>
        <dbReference type="ARBA" id="ARBA00022840"/>
    </source>
</evidence>
<dbReference type="Pfam" id="PF18211">
    <property type="entry name" value="Csm1_B"/>
    <property type="match status" value="1"/>
</dbReference>
<dbReference type="Gene3D" id="1.10.3210.10">
    <property type="entry name" value="Hypothetical protein af1432"/>
    <property type="match status" value="1"/>
</dbReference>
<evidence type="ECO:0000259" key="13">
    <source>
        <dbReference type="PROSITE" id="PS50887"/>
    </source>
</evidence>
<dbReference type="Proteomes" id="UP000198405">
    <property type="component" value="Unassembled WGS sequence"/>
</dbReference>
<gene>
    <name evidence="14" type="ORF">SAMN06265340_10294</name>
</gene>
<evidence type="ECO:0000256" key="5">
    <source>
        <dbReference type="ARBA" id="ARBA00022722"/>
    </source>
</evidence>
<protein>
    <recommendedName>
        <fullName evidence="3">CRISPR system single-strand-specific deoxyribonuclease Cas10/Csm1 (subtype III-A)</fullName>
    </recommendedName>
    <alternativeName>
        <fullName evidence="12">Cyclic oligoadenylate synthase</fullName>
    </alternativeName>
</protein>
<evidence type="ECO:0000256" key="8">
    <source>
        <dbReference type="ARBA" id="ARBA00022801"/>
    </source>
</evidence>
<proteinExistence type="inferred from homology"/>
<dbReference type="GO" id="GO:0016740">
    <property type="term" value="F:transferase activity"/>
    <property type="evidence" value="ECO:0007669"/>
    <property type="project" value="UniProtKB-KW"/>
</dbReference>
<dbReference type="InterPro" id="IPR000160">
    <property type="entry name" value="GGDEF_dom"/>
</dbReference>
<dbReference type="GO" id="GO:0005524">
    <property type="term" value="F:ATP binding"/>
    <property type="evidence" value="ECO:0007669"/>
    <property type="project" value="UniProtKB-KW"/>
</dbReference>
<dbReference type="Gene3D" id="3.30.70.270">
    <property type="match status" value="1"/>
</dbReference>
<evidence type="ECO:0000256" key="6">
    <source>
        <dbReference type="ARBA" id="ARBA00022741"/>
    </source>
</evidence>
<feature type="domain" description="GGDEF" evidence="13">
    <location>
        <begin position="554"/>
        <end position="704"/>
    </location>
</feature>
<evidence type="ECO:0000256" key="9">
    <source>
        <dbReference type="ARBA" id="ARBA00022839"/>
    </source>
</evidence>
<keyword evidence="10" id="KW-0067">ATP-binding</keyword>
<keyword evidence="6" id="KW-0547">Nucleotide-binding</keyword>
<dbReference type="PANTHER" id="PTHR36528">
    <property type="entry name" value="CRISPR SYSTEM SINGLE-STRAND-SPECIFIC DEOXYRIBONUCLEASE CAS10/CSM1 (SUBTYPE III-A)"/>
    <property type="match status" value="1"/>
</dbReference>
<keyword evidence="9" id="KW-0269">Exonuclease</keyword>
<dbReference type="InterPro" id="IPR006674">
    <property type="entry name" value="HD_domain"/>
</dbReference>
<evidence type="ECO:0000313" key="14">
    <source>
        <dbReference type="EMBL" id="SNR65804.1"/>
    </source>
</evidence>
<organism evidence="14 15">
    <name type="scientific">Desulfurobacterium atlanticum</name>
    <dbReference type="NCBI Taxonomy" id="240169"/>
    <lineage>
        <taxon>Bacteria</taxon>
        <taxon>Pseudomonadati</taxon>
        <taxon>Aquificota</taxon>
        <taxon>Aquificia</taxon>
        <taxon>Desulfurobacteriales</taxon>
        <taxon>Desulfurobacteriaceae</taxon>
        <taxon>Desulfurobacterium</taxon>
    </lineage>
</organism>
<dbReference type="Pfam" id="PF01966">
    <property type="entry name" value="HD"/>
    <property type="match status" value="1"/>
</dbReference>
<evidence type="ECO:0000256" key="2">
    <source>
        <dbReference type="ARBA" id="ARBA00005700"/>
    </source>
</evidence>
<comment type="similarity">
    <text evidence="2">Belongs to the CRISPR-associated Cas10/Csm1 family.</text>
</comment>
<dbReference type="AlphaFoldDB" id="A0A238Y5E8"/>
<keyword evidence="15" id="KW-1185">Reference proteome</keyword>
<evidence type="ECO:0000256" key="4">
    <source>
        <dbReference type="ARBA" id="ARBA00022679"/>
    </source>
</evidence>
<accession>A0A238Y5E8</accession>
<evidence type="ECO:0000256" key="7">
    <source>
        <dbReference type="ARBA" id="ARBA00022759"/>
    </source>
</evidence>
<keyword evidence="7" id="KW-0255">Endonuclease</keyword>
<sequence>MKKKRELEIVTTAALLHDIGKFLRRAKQKSVTHQEASELAVLNDLKQGLSRYFNEDEIKEIAAICRNHHYERDRIKGIDEKTKSVATGDRLSAGLDRHSMDKIEYEEKSATEKSLLISIFEEISFKENKKIQAISQLLGGEVNVKVYRFQKLTPDSAFPVEKHKYVTAETDYSNLWDEFVKEFNKIEPTENFNLFFEAMKSIIIKYTWCIPSSTYSPRGFTLPDVPLCDHLLSSAAIATATHRLKLENAKKSSFLILSGDFSGIQKFIFSRYGESKKEAAKILRAKSLAVSLALEIVIDEIVKTFNVNRSVILLNAGGKFKAILPDINGEEKIKTLKRKMEEKLIKNHYGILSINLAFVKAEEKDFEKENFRKKLEELSLKEAEEKFKTFEIKDTDRFAITNYIDSLHGEQPCEICGLRPRENSKNSCSLCNHLSDIGKNLPKSTFMVIKPSEKFYPLPEIELYEANDKEELLNRYREIEPDEDVLIFSIDDTVCSSIPVANINVHLPKNNGKIEDVVKICMQEKEIENTSIKTFEQLGCESLQEENGEIYGKPFIAVLKADVDNLGFIFLDGFLEERSSNENGEEKVNNLYSVSRVMYLSRMMNYFFTAVLTEKIKRDFPDIYTVFAGGDDLFLIGPWEQIIKFTKEMRKEFKRYTADNPDITISSGIFITKPSIPVYSLAEGGEEQLEIAKKKKNRVAVFNKSVTYEDFCKLLEISEKLEKEIKEGKVSTALAYRLIELSDMANKIYKNSKNALWKAYLSYAVYRNYGRNGKVKDEERERFLKDWIELIENFSQNISKKEKENTLYIAIAKALYRRRRYGKLYSAKKK</sequence>
<evidence type="ECO:0000313" key="15">
    <source>
        <dbReference type="Proteomes" id="UP000198405"/>
    </source>
</evidence>
<keyword evidence="4" id="KW-0808">Transferase</keyword>
<dbReference type="PROSITE" id="PS50887">
    <property type="entry name" value="GGDEF"/>
    <property type="match status" value="1"/>
</dbReference>
<dbReference type="NCBIfam" id="TIGR02578">
    <property type="entry name" value="cas_TM1811_Csm1"/>
    <property type="match status" value="1"/>
</dbReference>
<name>A0A238Y5E8_9BACT</name>
<dbReference type="InterPro" id="IPR041062">
    <property type="entry name" value="Csm1_B"/>
</dbReference>
<dbReference type="GO" id="GO:0004519">
    <property type="term" value="F:endonuclease activity"/>
    <property type="evidence" value="ECO:0007669"/>
    <property type="project" value="UniProtKB-KW"/>
</dbReference>
<keyword evidence="11" id="KW-0051">Antiviral defense</keyword>
<evidence type="ECO:0000256" key="11">
    <source>
        <dbReference type="ARBA" id="ARBA00023118"/>
    </source>
</evidence>
<dbReference type="GO" id="GO:0051607">
    <property type="term" value="P:defense response to virus"/>
    <property type="evidence" value="ECO:0007669"/>
    <property type="project" value="UniProtKB-KW"/>
</dbReference>
<dbReference type="PANTHER" id="PTHR36528:SF1">
    <property type="entry name" value="CRISPR SYSTEM SINGLE-STRAND-SPECIFIC DEOXYRIBONUCLEASE CAS10_CSM1 (SUBTYPE III-A)"/>
    <property type="match status" value="1"/>
</dbReference>
<dbReference type="EMBL" id="FZOB01000002">
    <property type="protein sequence ID" value="SNR65804.1"/>
    <property type="molecule type" value="Genomic_DNA"/>
</dbReference>
<dbReference type="Pfam" id="PF22335">
    <property type="entry name" value="Cas10-Cmr2_palm2"/>
    <property type="match status" value="1"/>
</dbReference>
<dbReference type="SUPFAM" id="SSF109604">
    <property type="entry name" value="HD-domain/PDEase-like"/>
    <property type="match status" value="1"/>
</dbReference>
<dbReference type="RefSeq" id="WP_089322447.1">
    <property type="nucleotide sequence ID" value="NZ_FZOB01000002.1"/>
</dbReference>
<evidence type="ECO:0000256" key="3">
    <source>
        <dbReference type="ARBA" id="ARBA00014333"/>
    </source>
</evidence>
<keyword evidence="8" id="KW-0378">Hydrolase</keyword>
<dbReference type="InterPro" id="IPR054767">
    <property type="entry name" value="Cas10-Cmr2_palm2"/>
</dbReference>
<keyword evidence="5" id="KW-0540">Nuclease</keyword>
<dbReference type="GO" id="GO:0004527">
    <property type="term" value="F:exonuclease activity"/>
    <property type="evidence" value="ECO:0007669"/>
    <property type="project" value="UniProtKB-KW"/>
</dbReference>
<dbReference type="InterPro" id="IPR043128">
    <property type="entry name" value="Rev_trsase/Diguanyl_cyclase"/>
</dbReference>
<reference evidence="15" key="1">
    <citation type="submission" date="2017-06" db="EMBL/GenBank/DDBJ databases">
        <authorList>
            <person name="Varghese N."/>
            <person name="Submissions S."/>
        </authorList>
    </citation>
    <scope>NUCLEOTIDE SEQUENCE [LARGE SCALE GENOMIC DNA]</scope>
    <source>
        <strain evidence="15">DSM 15668</strain>
    </source>
</reference>
<comment type="cofactor">
    <cofactor evidence="1">
        <name>a divalent metal cation</name>
        <dbReference type="ChEBI" id="CHEBI:60240"/>
    </cofactor>
</comment>
<evidence type="ECO:0000256" key="1">
    <source>
        <dbReference type="ARBA" id="ARBA00001968"/>
    </source>
</evidence>
<dbReference type="OrthoDB" id="9768769at2"/>
<dbReference type="InterPro" id="IPR013408">
    <property type="entry name" value="Cas10/Csm1"/>
</dbReference>